<evidence type="ECO:0000313" key="4">
    <source>
        <dbReference type="Proteomes" id="UP000636110"/>
    </source>
</evidence>
<dbReference type="SUPFAM" id="SSF49464">
    <property type="entry name" value="Carboxypeptidase regulatory domain-like"/>
    <property type="match status" value="1"/>
</dbReference>
<dbReference type="InterPro" id="IPR023996">
    <property type="entry name" value="TonB-dep_OMP_SusC/RagA"/>
</dbReference>
<sequence length="1127" mass="123925">MIIYYFHKQRSWPRPLIKLIMLMKLTFFMVLITCLNVSAKVFSQEKVSIDVKNTSIENVLKTIEKQSSYHFVYSPNFVPASKNISLTVKDALVGDILKQILKESGLNFSISGTGLVVISNQNSAMNEVVITGSVKDSAGVAMPGVSVIVKGSKKGTSTDALGKYAISAAEKSVLVFSLVGYQTVERSVSANTKIINVILGESQNILDNIVVVGYGTSTKRKINSAISSLAMDKVAPLPVQSINDAVAGRVPGLIVTSAAGSPGTKSTISIRGGGTPLYVIDNQVRSQNDFENLNPNDIESYSVLKDVGATALYGQQGANGIIMVTTKKGKDGKVDINYSFNQIFSSPTLFPKKLSSYENLNSINEVYRAEGRTQPITDAILGLYKDQSQPFLYPNTDWQKLALKKYGLENRHDLSVTSGTKELTYYASGSYFRQGTNLKTDNNYNERYTYRLNTVSEFDKIHLKVTTGLDGYVENNRVPNSNTAGSYAGIYQHIQQKASKDLAVNEFGLPYSGTTDNPVVELSPLSGYNKNSSRIFNSILGLDYAAPFLPGLNLKATGSYNMWNSIGKSWNVSAPSYLLNSTVAIPAGAPSLSGTRGDGTTFNLQGFVTYNKTFGDHSIDFTGVYEQSKTTSNSLSAVRRNYQIIYDQFNAGPTVDQQANGSEYETARAGYVGRLSYNYKSKYFVDGTIRYDGNSAFPKHKRWGTFYSLSGGYTLSEENFMKGLKEQHILDYLKIRGSFGLVGQLGGSAVSNGVNLYAYVPGYSVDANAWVVNGNLVQGTSEPGSLASNNFSWYSDRERNIGIDLASLNSRLTASMDYFYKRTTGYVTADPRFSSTLGIGLPPINFKEAALRREGAELGLAWDDKVSDFSYKVGLNFTYFNEVWERTTNEDENALKNPYSRISGTDLGFLQQGYNNLGFYTNNADLLTGPRRITSVNVVAGDLRYADNNGDGKIDGSDFRNVGSNTKPRINYGLTMDFGYKGFFLSAVVMGSGNRDRYLGSIIQGTSSQGILIYGFQQDYWKPDNTDALFPRQVSSAGVNGGNNGVGSDFWVLKSKFLRLKYLQFGYDFKHSLLKRSVLKNCKLFFSGTNLLTSSKSMDYFIDPESDQNNENYPIQRTVSFGLNIGF</sequence>
<dbReference type="InterPro" id="IPR012910">
    <property type="entry name" value="Plug_dom"/>
</dbReference>
<reference evidence="3 4" key="1">
    <citation type="submission" date="2019-11" db="EMBL/GenBank/DDBJ databases">
        <title>Description of Pedobacter sp. LMG 31462T.</title>
        <authorList>
            <person name="Carlier A."/>
            <person name="Qi S."/>
            <person name="Vandamme P."/>
        </authorList>
    </citation>
    <scope>NUCLEOTIDE SEQUENCE [LARGE SCALE GENOMIC DNA]</scope>
    <source>
        <strain evidence="3 4">LMG 31462</strain>
    </source>
</reference>
<dbReference type="EMBL" id="WNXC01000001">
    <property type="protein sequence ID" value="MBB2147907.1"/>
    <property type="molecule type" value="Genomic_DNA"/>
</dbReference>
<comment type="similarity">
    <text evidence="1">Belongs to the TonB-dependent receptor family.</text>
</comment>
<keyword evidence="1" id="KW-0472">Membrane</keyword>
<protein>
    <submittedName>
        <fullName evidence="3">SusC/RagA family TonB-linked outer membrane protein</fullName>
    </submittedName>
</protein>
<gene>
    <name evidence="3" type="ORF">GM920_03175</name>
</gene>
<keyword evidence="1" id="KW-1134">Transmembrane beta strand</keyword>
<dbReference type="Pfam" id="PF13715">
    <property type="entry name" value="CarbopepD_reg_2"/>
    <property type="match status" value="1"/>
</dbReference>
<dbReference type="PROSITE" id="PS00018">
    <property type="entry name" value="EF_HAND_1"/>
    <property type="match status" value="1"/>
</dbReference>
<comment type="subcellular location">
    <subcellularLocation>
        <location evidence="1">Cell outer membrane</location>
        <topology evidence="1">Multi-pass membrane protein</topology>
    </subcellularLocation>
</comment>
<dbReference type="NCBIfam" id="TIGR04057">
    <property type="entry name" value="SusC_RagA_signa"/>
    <property type="match status" value="1"/>
</dbReference>
<comment type="caution">
    <text evidence="3">The sequence shown here is derived from an EMBL/GenBank/DDBJ whole genome shotgun (WGS) entry which is preliminary data.</text>
</comment>
<dbReference type="Proteomes" id="UP000636110">
    <property type="component" value="Unassembled WGS sequence"/>
</dbReference>
<proteinExistence type="inferred from homology"/>
<dbReference type="NCBIfam" id="TIGR04056">
    <property type="entry name" value="OMP_RagA_SusC"/>
    <property type="match status" value="1"/>
</dbReference>
<keyword evidence="1" id="KW-0813">Transport</keyword>
<dbReference type="SUPFAM" id="SSF56935">
    <property type="entry name" value="Porins"/>
    <property type="match status" value="1"/>
</dbReference>
<evidence type="ECO:0000313" key="3">
    <source>
        <dbReference type="EMBL" id="MBB2147907.1"/>
    </source>
</evidence>
<accession>A0ABR6ERS9</accession>
<dbReference type="Pfam" id="PF07715">
    <property type="entry name" value="Plug"/>
    <property type="match status" value="1"/>
</dbReference>
<dbReference type="InterPro" id="IPR039426">
    <property type="entry name" value="TonB-dep_rcpt-like"/>
</dbReference>
<dbReference type="InterPro" id="IPR037066">
    <property type="entry name" value="Plug_dom_sf"/>
</dbReference>
<organism evidence="3 4">
    <name type="scientific">Pedobacter gandavensis</name>
    <dbReference type="NCBI Taxonomy" id="2679963"/>
    <lineage>
        <taxon>Bacteria</taxon>
        <taxon>Pseudomonadati</taxon>
        <taxon>Bacteroidota</taxon>
        <taxon>Sphingobacteriia</taxon>
        <taxon>Sphingobacteriales</taxon>
        <taxon>Sphingobacteriaceae</taxon>
        <taxon>Pedobacter</taxon>
    </lineage>
</organism>
<feature type="domain" description="TonB-dependent receptor plug" evidence="2">
    <location>
        <begin position="219"/>
        <end position="321"/>
    </location>
</feature>
<dbReference type="InterPro" id="IPR008969">
    <property type="entry name" value="CarboxyPept-like_regulatory"/>
</dbReference>
<name>A0ABR6ERS9_9SPHI</name>
<keyword evidence="1" id="KW-0998">Cell outer membrane</keyword>
<dbReference type="InterPro" id="IPR023997">
    <property type="entry name" value="TonB-dep_OMP_SusC/RagA_CS"/>
</dbReference>
<keyword evidence="1" id="KW-0812">Transmembrane</keyword>
<dbReference type="Gene3D" id="2.170.130.10">
    <property type="entry name" value="TonB-dependent receptor, plug domain"/>
    <property type="match status" value="1"/>
</dbReference>
<dbReference type="InterPro" id="IPR018247">
    <property type="entry name" value="EF_Hand_1_Ca_BS"/>
</dbReference>
<dbReference type="Gene3D" id="2.60.40.1120">
    <property type="entry name" value="Carboxypeptidase-like, regulatory domain"/>
    <property type="match status" value="1"/>
</dbReference>
<dbReference type="PROSITE" id="PS52016">
    <property type="entry name" value="TONB_DEPENDENT_REC_3"/>
    <property type="match status" value="1"/>
</dbReference>
<keyword evidence="4" id="KW-1185">Reference proteome</keyword>
<evidence type="ECO:0000259" key="2">
    <source>
        <dbReference type="Pfam" id="PF07715"/>
    </source>
</evidence>
<evidence type="ECO:0000256" key="1">
    <source>
        <dbReference type="PROSITE-ProRule" id="PRU01360"/>
    </source>
</evidence>